<sequence length="351" mass="40422">FHISCQGATSITAFADFLCERLSAALRQAVYAKTAIDIACEMRSNYPAFNGNRSKLETAILISLAEEEDFEKFRQYIHFPKVFLESFIENCVNNYCLDKKNPRLKNFLSISLNSFQTLIVSAIVASTQVVKDKCGNVSLWLDEFCSRLGDNFELPRSDLKNIEHQEIKDIEFLKEAMNKALDSVLEQLKWEFSVADMKPFNLKPHKILFDQLHGCWEQCPFCNALCTSTIPDHDGDHSVHFHRPQVLNGTQWTGTNHFVIEICSTLVASNSFLVLGENNEIPYKYYRRAGPAYANWSITPDTSMQAYWKWFVCHFRSQLEEDYRAKFAGKGSIPPEWMKFTKKDVISELEE</sequence>
<dbReference type="EMBL" id="KL890071">
    <property type="protein sequence ID" value="KGL77400.1"/>
    <property type="molecule type" value="Genomic_DNA"/>
</dbReference>
<organism evidence="1 2">
    <name type="scientific">Tinamus guttatus</name>
    <name type="common">White-throated tinamou</name>
    <dbReference type="NCBI Taxonomy" id="94827"/>
    <lineage>
        <taxon>Eukaryota</taxon>
        <taxon>Metazoa</taxon>
        <taxon>Chordata</taxon>
        <taxon>Craniata</taxon>
        <taxon>Vertebrata</taxon>
        <taxon>Euteleostomi</taxon>
        <taxon>Archelosauria</taxon>
        <taxon>Archosauria</taxon>
        <taxon>Dinosauria</taxon>
        <taxon>Saurischia</taxon>
        <taxon>Theropoda</taxon>
        <taxon>Coelurosauria</taxon>
        <taxon>Aves</taxon>
        <taxon>Palaeognathae</taxon>
        <taxon>Tinamiformes</taxon>
        <taxon>Tinamidae</taxon>
        <taxon>Tinamus</taxon>
    </lineage>
</organism>
<reference evidence="1 2" key="1">
    <citation type="submission" date="2014-06" db="EMBL/GenBank/DDBJ databases">
        <title>Genome evolution of avian class.</title>
        <authorList>
            <person name="Zhang G."/>
            <person name="Li C."/>
        </authorList>
    </citation>
    <scope>NUCLEOTIDE SEQUENCE [LARGE SCALE GENOMIC DNA]</scope>
    <source>
        <strain evidence="1">BGI_N309</strain>
    </source>
</reference>
<name>A0A099Z9C8_TINGU</name>
<feature type="non-terminal residue" evidence="1">
    <location>
        <position position="1"/>
    </location>
</feature>
<keyword evidence="2" id="KW-1185">Reference proteome</keyword>
<evidence type="ECO:0000313" key="1">
    <source>
        <dbReference type="EMBL" id="KGL77400.1"/>
    </source>
</evidence>
<dbReference type="AlphaFoldDB" id="A0A099Z9C8"/>
<evidence type="ECO:0000313" key="2">
    <source>
        <dbReference type="Proteomes" id="UP000053641"/>
    </source>
</evidence>
<dbReference type="PANTHER" id="PTHR22796">
    <property type="entry name" value="URG4-RELATED"/>
    <property type="match status" value="1"/>
</dbReference>
<accession>A0A099Z9C8</accession>
<dbReference type="PANTHER" id="PTHR22796:SF6">
    <property type="entry name" value="INTERFERON-INDUCED VERY LARGE GTPASE 1-RELATED"/>
    <property type="match status" value="1"/>
</dbReference>
<feature type="non-terminal residue" evidence="1">
    <location>
        <position position="351"/>
    </location>
</feature>
<dbReference type="Proteomes" id="UP000053641">
    <property type="component" value="Unassembled WGS sequence"/>
</dbReference>
<proteinExistence type="predicted"/>
<gene>
    <name evidence="1" type="ORF">N309_08831</name>
</gene>
<protein>
    <submittedName>
        <fullName evidence="1">Interferon-induced very large GTPase 1</fullName>
    </submittedName>
</protein>
<dbReference type="STRING" id="94827.A0A099Z9C8"/>